<dbReference type="AlphaFoldDB" id="A0A8H7NEU4"/>
<evidence type="ECO:0000259" key="1">
    <source>
        <dbReference type="Pfam" id="PF01636"/>
    </source>
</evidence>
<sequence length="310" mass="35443">MENPEVMRATVDHVGDLQLPYLPLPSRDFPMHYREKLEQARRRHRQTKSSAGLDSGLDFEPEGTTILWRIFGRKVTRHRGNIVKKIGTRVLLSEATALQVAEENRLPVPHVYTAKNVSGKNCIIMDFIEGDTLDKLWLKMTRAEKRSIAQQLRQIIDRMRSVQSPPNLIGGCDGMEIRDSRDLATRLAPACTDEDEFNSYLLSVVPKQTPPHVVKAFKNRLKTTHRIVLSHCDLSLSNIIVKDGKVQGLIDWEMAGWYPEYWEYVKFSQGGIGEAEEDWRTYAGEIFSQSYPDELVDYIALSGWQRPSSS</sequence>
<dbReference type="InterPro" id="IPR002575">
    <property type="entry name" value="Aminoglycoside_PTrfase"/>
</dbReference>
<gene>
    <name evidence="2" type="ORF">IM811_013091</name>
</gene>
<dbReference type="SUPFAM" id="SSF56112">
    <property type="entry name" value="Protein kinase-like (PK-like)"/>
    <property type="match status" value="1"/>
</dbReference>
<reference evidence="2" key="1">
    <citation type="submission" date="2020-10" db="EMBL/GenBank/DDBJ databases">
        <title>High-Quality Genome Resource of Clonostachys rosea strain S41 by Oxford Nanopore Long-Read Sequencing.</title>
        <authorList>
            <person name="Wang H."/>
        </authorList>
    </citation>
    <scope>NUCLEOTIDE SEQUENCE</scope>
    <source>
        <strain evidence="2">S41</strain>
    </source>
</reference>
<dbReference type="Proteomes" id="UP000616885">
    <property type="component" value="Unassembled WGS sequence"/>
</dbReference>
<dbReference type="PANTHER" id="PTHR21310:SF58">
    <property type="entry name" value="AMINOGLYCOSIDE PHOSPHOTRANSFERASE DOMAIN-CONTAINING PROTEIN"/>
    <property type="match status" value="1"/>
</dbReference>
<dbReference type="Gene3D" id="3.90.1200.10">
    <property type="match status" value="1"/>
</dbReference>
<organism evidence="2 3">
    <name type="scientific">Bionectria ochroleuca</name>
    <name type="common">Gliocladium roseum</name>
    <dbReference type="NCBI Taxonomy" id="29856"/>
    <lineage>
        <taxon>Eukaryota</taxon>
        <taxon>Fungi</taxon>
        <taxon>Dikarya</taxon>
        <taxon>Ascomycota</taxon>
        <taxon>Pezizomycotina</taxon>
        <taxon>Sordariomycetes</taxon>
        <taxon>Hypocreomycetidae</taxon>
        <taxon>Hypocreales</taxon>
        <taxon>Bionectriaceae</taxon>
        <taxon>Clonostachys</taxon>
    </lineage>
</organism>
<name>A0A8H7NEU4_BIOOC</name>
<accession>A0A8H7NEU4</accession>
<evidence type="ECO:0000313" key="2">
    <source>
        <dbReference type="EMBL" id="KAF9754333.1"/>
    </source>
</evidence>
<dbReference type="PANTHER" id="PTHR21310">
    <property type="entry name" value="AMINOGLYCOSIDE PHOSPHOTRANSFERASE-RELATED-RELATED"/>
    <property type="match status" value="1"/>
</dbReference>
<feature type="domain" description="Aminoglycoside phosphotransferase" evidence="1">
    <location>
        <begin position="91"/>
        <end position="267"/>
    </location>
</feature>
<evidence type="ECO:0000313" key="3">
    <source>
        <dbReference type="Proteomes" id="UP000616885"/>
    </source>
</evidence>
<protein>
    <recommendedName>
        <fullName evidence="1">Aminoglycoside phosphotransferase domain-containing protein</fullName>
    </recommendedName>
</protein>
<dbReference type="EMBL" id="JADCTT010000004">
    <property type="protein sequence ID" value="KAF9754333.1"/>
    <property type="molecule type" value="Genomic_DNA"/>
</dbReference>
<dbReference type="CDD" id="cd05120">
    <property type="entry name" value="APH_ChoK_like"/>
    <property type="match status" value="1"/>
</dbReference>
<proteinExistence type="predicted"/>
<dbReference type="Pfam" id="PF01636">
    <property type="entry name" value="APH"/>
    <property type="match status" value="1"/>
</dbReference>
<dbReference type="InterPro" id="IPR011009">
    <property type="entry name" value="Kinase-like_dom_sf"/>
</dbReference>
<comment type="caution">
    <text evidence="2">The sequence shown here is derived from an EMBL/GenBank/DDBJ whole genome shotgun (WGS) entry which is preliminary data.</text>
</comment>
<dbReference type="InterPro" id="IPR051678">
    <property type="entry name" value="AGP_Transferase"/>
</dbReference>